<accession>A0ABN9WLD1</accession>
<evidence type="ECO:0000313" key="4">
    <source>
        <dbReference type="Proteomes" id="UP001189429"/>
    </source>
</evidence>
<feature type="compositionally biased region" description="Basic and acidic residues" evidence="1">
    <location>
        <begin position="319"/>
        <end position="340"/>
    </location>
</feature>
<dbReference type="InterPro" id="IPR019446">
    <property type="entry name" value="BMT5-like"/>
</dbReference>
<dbReference type="Pfam" id="PF10354">
    <property type="entry name" value="BMT5-like"/>
    <property type="match status" value="1"/>
</dbReference>
<comment type="caution">
    <text evidence="3">The sequence shown here is derived from an EMBL/GenBank/DDBJ whole genome shotgun (WGS) entry which is preliminary data.</text>
</comment>
<evidence type="ECO:0000256" key="1">
    <source>
        <dbReference type="SAM" id="MobiDB-lite"/>
    </source>
</evidence>
<organism evidence="3 4">
    <name type="scientific">Prorocentrum cordatum</name>
    <dbReference type="NCBI Taxonomy" id="2364126"/>
    <lineage>
        <taxon>Eukaryota</taxon>
        <taxon>Sar</taxon>
        <taxon>Alveolata</taxon>
        <taxon>Dinophyceae</taxon>
        <taxon>Prorocentrales</taxon>
        <taxon>Prorocentraceae</taxon>
        <taxon>Prorocentrum</taxon>
    </lineage>
</organism>
<sequence>RYVLEAAETEDVKAMSSTSWVPRRKDVKKSPCEQANDKLSYIREERYPPGQSVDVVGAFKHRWKLDDETVRRLRELNHRDLRHVMTEYDGERSIEDVLGEVSIEMPDEDDMKTVDGAPQQPGVLTMGRLNRLELIDPTADAFIAGDANLTFAELLAKHREGLGHVGRVVATTFESIEICRERYKEIDTTIKTIEDLNGEVLHDVDCTRLAVDPRFKGMTGKFGAVYYNFPHAGVVGGFFDGHPFVRWRHENLMHLFFSALRVFVKPGGVVKVASNANATGVRFSDIMMAAEMNEFTHVETVPFLEWQLRGYLRSYGDRRDANRRPGDGENYRSQRAHSDMVSRLPALGTG</sequence>
<proteinExistence type="predicted"/>
<protein>
    <recommendedName>
        <fullName evidence="2">25S rRNA (uridine-N(3))-methyltransferase BMT5-like domain-containing protein</fullName>
    </recommendedName>
</protein>
<evidence type="ECO:0000259" key="2">
    <source>
        <dbReference type="Pfam" id="PF10354"/>
    </source>
</evidence>
<gene>
    <name evidence="3" type="ORF">PCOR1329_LOCUS68030</name>
</gene>
<feature type="domain" description="25S rRNA (uridine-N(3))-methyltransferase BMT5-like" evidence="2">
    <location>
        <begin position="144"/>
        <end position="311"/>
    </location>
</feature>
<dbReference type="Proteomes" id="UP001189429">
    <property type="component" value="Unassembled WGS sequence"/>
</dbReference>
<evidence type="ECO:0000313" key="3">
    <source>
        <dbReference type="EMBL" id="CAK0886768.1"/>
    </source>
</evidence>
<feature type="region of interest" description="Disordered" evidence="1">
    <location>
        <begin position="319"/>
        <end position="342"/>
    </location>
</feature>
<dbReference type="EMBL" id="CAUYUJ010018847">
    <property type="protein sequence ID" value="CAK0886768.1"/>
    <property type="molecule type" value="Genomic_DNA"/>
</dbReference>
<feature type="non-terminal residue" evidence="3">
    <location>
        <position position="1"/>
    </location>
</feature>
<name>A0ABN9WLD1_9DINO</name>
<reference evidence="3" key="1">
    <citation type="submission" date="2023-10" db="EMBL/GenBank/DDBJ databases">
        <authorList>
            <person name="Chen Y."/>
            <person name="Shah S."/>
            <person name="Dougan E. K."/>
            <person name="Thang M."/>
            <person name="Chan C."/>
        </authorList>
    </citation>
    <scope>NUCLEOTIDE SEQUENCE [LARGE SCALE GENOMIC DNA]</scope>
</reference>
<keyword evidence="4" id="KW-1185">Reference proteome</keyword>